<dbReference type="SUPFAM" id="SSF47413">
    <property type="entry name" value="lambda repressor-like DNA-binding domains"/>
    <property type="match status" value="1"/>
</dbReference>
<gene>
    <name evidence="3" type="ORF">KK103_11750</name>
</gene>
<feature type="domain" description="HTH cro/C1-type" evidence="2">
    <location>
        <begin position="21"/>
        <end position="74"/>
    </location>
</feature>
<reference evidence="3" key="1">
    <citation type="submission" date="2021-05" db="EMBL/GenBank/DDBJ databases">
        <title>Whole genome sequence of Curtobacterium flaccumfaciens pv. flaccumfaciens strain CFBP 3417.</title>
        <authorList>
            <person name="Osdaghi E."/>
            <person name="Taghouti G."/>
            <person name="Portier P."/>
            <person name="Fazliarab A."/>
            <person name="Taghavi S.M."/>
            <person name="Briand M."/>
            <person name="Le-Saux M."/>
            <person name="Jacques M.-A."/>
        </authorList>
    </citation>
    <scope>NUCLEOTIDE SEQUENCE</scope>
    <source>
        <strain evidence="3">CFBP 3417</strain>
    </source>
</reference>
<comment type="caution">
    <text evidence="3">The sequence shown here is derived from an EMBL/GenBank/DDBJ whole genome shotgun (WGS) entry which is preliminary data.</text>
</comment>
<name>A0A9Q2ZPT6_9MICO</name>
<dbReference type="InterPro" id="IPR001387">
    <property type="entry name" value="Cro/C1-type_HTH"/>
</dbReference>
<organism evidence="3 4">
    <name type="scientific">Curtobacterium flaccumfaciens pv. flaccumfaciens</name>
    <dbReference type="NCBI Taxonomy" id="138532"/>
    <lineage>
        <taxon>Bacteria</taxon>
        <taxon>Bacillati</taxon>
        <taxon>Actinomycetota</taxon>
        <taxon>Actinomycetes</taxon>
        <taxon>Micrococcales</taxon>
        <taxon>Microbacteriaceae</taxon>
        <taxon>Curtobacterium</taxon>
    </lineage>
</organism>
<protein>
    <submittedName>
        <fullName evidence="3">Helix-turn-helix transcriptional regulator</fullName>
    </submittedName>
</protein>
<evidence type="ECO:0000259" key="2">
    <source>
        <dbReference type="PROSITE" id="PS50943"/>
    </source>
</evidence>
<dbReference type="InterPro" id="IPR010982">
    <property type="entry name" value="Lambda_DNA-bd_dom_sf"/>
</dbReference>
<dbReference type="Pfam" id="PF01381">
    <property type="entry name" value="HTH_3"/>
    <property type="match status" value="1"/>
</dbReference>
<dbReference type="EMBL" id="JAHEWX010000015">
    <property type="protein sequence ID" value="MBT1542438.1"/>
    <property type="molecule type" value="Genomic_DNA"/>
</dbReference>
<proteinExistence type="predicted"/>
<dbReference type="RefSeq" id="WP_214563232.1">
    <property type="nucleotide sequence ID" value="NZ_JAHEWX010000015.1"/>
</dbReference>
<dbReference type="Gene3D" id="1.10.260.40">
    <property type="entry name" value="lambda repressor-like DNA-binding domains"/>
    <property type="match status" value="1"/>
</dbReference>
<sequence length="156" mass="17102">MSSKNWDTLTADERAEWAGRVKTLRLASDLTQQELATEAKTSRQTINNMENGFTPQLATLKRVLNALGVDTDPVQFEKQTEIWLATIGTLIEAIPEERRSKHVDTAIGDLADGVRETRSNVVAFPTVGGAADYEDGSHQAVASRNDEGGVEEDDEE</sequence>
<dbReference type="SMART" id="SM00530">
    <property type="entry name" value="HTH_XRE"/>
    <property type="match status" value="1"/>
</dbReference>
<evidence type="ECO:0000256" key="1">
    <source>
        <dbReference type="SAM" id="MobiDB-lite"/>
    </source>
</evidence>
<dbReference type="PROSITE" id="PS50943">
    <property type="entry name" value="HTH_CROC1"/>
    <property type="match status" value="1"/>
</dbReference>
<evidence type="ECO:0000313" key="4">
    <source>
        <dbReference type="Proteomes" id="UP000709437"/>
    </source>
</evidence>
<dbReference type="CDD" id="cd00093">
    <property type="entry name" value="HTH_XRE"/>
    <property type="match status" value="1"/>
</dbReference>
<accession>A0A9Q2ZPT6</accession>
<feature type="region of interest" description="Disordered" evidence="1">
    <location>
        <begin position="128"/>
        <end position="156"/>
    </location>
</feature>
<dbReference type="Proteomes" id="UP000709437">
    <property type="component" value="Unassembled WGS sequence"/>
</dbReference>
<dbReference type="GO" id="GO:0003677">
    <property type="term" value="F:DNA binding"/>
    <property type="evidence" value="ECO:0007669"/>
    <property type="project" value="InterPro"/>
</dbReference>
<evidence type="ECO:0000313" key="3">
    <source>
        <dbReference type="EMBL" id="MBT1542438.1"/>
    </source>
</evidence>
<dbReference type="AlphaFoldDB" id="A0A9Q2ZPT6"/>